<dbReference type="EMBL" id="CP011797">
    <property type="protein sequence ID" value="ATX76280.1"/>
    <property type="molecule type" value="Genomic_DNA"/>
</dbReference>
<protein>
    <submittedName>
        <fullName evidence="1">Uncharacterized protein</fullName>
    </submittedName>
</protein>
<proteinExistence type="predicted"/>
<reference evidence="1 2" key="1">
    <citation type="journal article" date="2017" name="Environ. Microbiol.">
        <title>Genomic and physiological analyses of 'Reinekea forsetii' reveal a versatile opportunistic lifestyle during spring algae blooms.</title>
        <authorList>
            <person name="Avci B."/>
            <person name="Hahnke R.L."/>
            <person name="Chafee M."/>
            <person name="Fischer T."/>
            <person name="Gruber-Vodicka H."/>
            <person name="Tegetmeyer H.E."/>
            <person name="Harder J."/>
            <person name="Fuchs B.M."/>
            <person name="Amann R.I."/>
            <person name="Teeling H."/>
        </authorList>
    </citation>
    <scope>NUCLEOTIDE SEQUENCE [LARGE SCALE GENOMIC DNA]</scope>
    <source>
        <strain evidence="1 2">Hel1_31_D35</strain>
    </source>
</reference>
<sequence length="38" mass="4421">MAIGFKLDSLRSQKKILYLRSRPKALPILFIIYIDELG</sequence>
<accession>A0A2K8KN79</accession>
<keyword evidence="2" id="KW-1185">Reference proteome</keyword>
<gene>
    <name evidence="1" type="ORF">REIFOR_01132</name>
</gene>
<organism evidence="1 2">
    <name type="scientific">Reinekea forsetii</name>
    <dbReference type="NCBI Taxonomy" id="1336806"/>
    <lineage>
        <taxon>Bacteria</taxon>
        <taxon>Pseudomonadati</taxon>
        <taxon>Pseudomonadota</taxon>
        <taxon>Gammaproteobacteria</taxon>
        <taxon>Oceanospirillales</taxon>
        <taxon>Saccharospirillaceae</taxon>
        <taxon>Reinekea</taxon>
    </lineage>
</organism>
<dbReference type="AlphaFoldDB" id="A0A2K8KN79"/>
<dbReference type="Proteomes" id="UP000229757">
    <property type="component" value="Chromosome"/>
</dbReference>
<name>A0A2K8KN79_9GAMM</name>
<evidence type="ECO:0000313" key="1">
    <source>
        <dbReference type="EMBL" id="ATX76280.1"/>
    </source>
</evidence>
<evidence type="ECO:0000313" key="2">
    <source>
        <dbReference type="Proteomes" id="UP000229757"/>
    </source>
</evidence>
<dbReference type="KEGG" id="rfo:REIFOR_01132"/>